<keyword evidence="1" id="KW-0732">Signal</keyword>
<dbReference type="PANTHER" id="PTHR34512:SF30">
    <property type="entry name" value="OUTER MEMBRANE PROTEIN ASSEMBLY FACTOR BAMB"/>
    <property type="match status" value="1"/>
</dbReference>
<proteinExistence type="predicted"/>
<dbReference type="RefSeq" id="WP_206292511.1">
    <property type="nucleotide sequence ID" value="NZ_CP063458.1"/>
</dbReference>
<keyword evidence="4" id="KW-1185">Reference proteome</keyword>
<organism evidence="3 4">
    <name type="scientific">Humisphaera borealis</name>
    <dbReference type="NCBI Taxonomy" id="2807512"/>
    <lineage>
        <taxon>Bacteria</taxon>
        <taxon>Pseudomonadati</taxon>
        <taxon>Planctomycetota</taxon>
        <taxon>Phycisphaerae</taxon>
        <taxon>Tepidisphaerales</taxon>
        <taxon>Tepidisphaeraceae</taxon>
        <taxon>Humisphaera</taxon>
    </lineage>
</organism>
<dbReference type="InterPro" id="IPR015943">
    <property type="entry name" value="WD40/YVTN_repeat-like_dom_sf"/>
</dbReference>
<dbReference type="SMART" id="SM00564">
    <property type="entry name" value="PQQ"/>
    <property type="match status" value="3"/>
</dbReference>
<evidence type="ECO:0000259" key="2">
    <source>
        <dbReference type="Pfam" id="PF13360"/>
    </source>
</evidence>
<dbReference type="Proteomes" id="UP000593765">
    <property type="component" value="Chromosome"/>
</dbReference>
<accession>A0A7M2WY75</accession>
<dbReference type="Gene3D" id="2.130.10.10">
    <property type="entry name" value="YVTN repeat-like/Quinoprotein amine dehydrogenase"/>
    <property type="match status" value="1"/>
</dbReference>
<protein>
    <submittedName>
        <fullName evidence="3">PQQ-binding-like beta-propeller repeat protein</fullName>
    </submittedName>
</protein>
<reference evidence="3 4" key="1">
    <citation type="submission" date="2020-10" db="EMBL/GenBank/DDBJ databases">
        <title>Wide distribution of Phycisphaera-like planctomycetes from WD2101 soil group in peatlands and genome analysis of the first cultivated representative.</title>
        <authorList>
            <person name="Dedysh S.N."/>
            <person name="Beletsky A.V."/>
            <person name="Ivanova A."/>
            <person name="Kulichevskaya I.S."/>
            <person name="Suzina N.E."/>
            <person name="Philippov D.A."/>
            <person name="Rakitin A.L."/>
            <person name="Mardanov A.V."/>
            <person name="Ravin N.V."/>
        </authorList>
    </citation>
    <scope>NUCLEOTIDE SEQUENCE [LARGE SCALE GENOMIC DNA]</scope>
    <source>
        <strain evidence="3 4">M1803</strain>
    </source>
</reference>
<dbReference type="EMBL" id="CP063458">
    <property type="protein sequence ID" value="QOV89470.1"/>
    <property type="molecule type" value="Genomic_DNA"/>
</dbReference>
<gene>
    <name evidence="3" type="ORF">IPV69_25280</name>
</gene>
<dbReference type="AlphaFoldDB" id="A0A7M2WY75"/>
<dbReference type="PANTHER" id="PTHR34512">
    <property type="entry name" value="CELL SURFACE PROTEIN"/>
    <property type="match status" value="1"/>
</dbReference>
<evidence type="ECO:0000313" key="4">
    <source>
        <dbReference type="Proteomes" id="UP000593765"/>
    </source>
</evidence>
<feature type="signal peptide" evidence="1">
    <location>
        <begin position="1"/>
        <end position="24"/>
    </location>
</feature>
<dbReference type="Gene3D" id="2.40.10.480">
    <property type="match status" value="1"/>
</dbReference>
<dbReference type="InterPro" id="IPR002372">
    <property type="entry name" value="PQQ_rpt_dom"/>
</dbReference>
<dbReference type="KEGG" id="hbs:IPV69_25280"/>
<dbReference type="SUPFAM" id="SSF50998">
    <property type="entry name" value="Quinoprotein alcohol dehydrogenase-like"/>
    <property type="match status" value="1"/>
</dbReference>
<dbReference type="Pfam" id="PF13360">
    <property type="entry name" value="PQQ_2"/>
    <property type="match status" value="1"/>
</dbReference>
<feature type="chain" id="PRO_5034272913" evidence="1">
    <location>
        <begin position="25"/>
        <end position="436"/>
    </location>
</feature>
<dbReference type="InterPro" id="IPR011047">
    <property type="entry name" value="Quinoprotein_ADH-like_sf"/>
</dbReference>
<evidence type="ECO:0000256" key="1">
    <source>
        <dbReference type="SAM" id="SignalP"/>
    </source>
</evidence>
<dbReference type="InterPro" id="IPR018391">
    <property type="entry name" value="PQQ_b-propeller_rpt"/>
</dbReference>
<feature type="domain" description="Pyrrolo-quinoline quinone repeat" evidence="2">
    <location>
        <begin position="106"/>
        <end position="354"/>
    </location>
</feature>
<name>A0A7M2WY75_9BACT</name>
<sequence length="436" mass="47114">MNRRYFAKLLVLASTALVTVPAFAQDREKGVGDFPKLSADRDWPWWRGPTRNGIAAEAPNANLPTQWSETENVIWKADVPGRGHASPIVVDGKIYLTTADEQKQAQSIVAFDAATGRQLWKSDISQGGFPPEIHKKNTHASPTVACDGERLFVTLHHTKAVHCIATDLTGKVLWKTTFAAFDPGQYPFGYAPSPVVYRDTVIVAAESDGERCIAALDRATGKQVWKTARTTNTSYSTPSIGFVAGRDQLLMSGGDQITGYDPATGKQLWTAPGTAAATCGTAVWEGDIVIASGGFPKSNTSAVKADGSGKVVWSVPQKLYEQSLMAYHGHVYGLLGNGMLYCWRTADGKEMWKQRFLGPVSASGVVAGGHIYWANERGTVYVFKANPEKLEMVAQNVLGDESMASPAIAGGRIYLRVAHNGDGGRKETLYCIGKKE</sequence>
<evidence type="ECO:0000313" key="3">
    <source>
        <dbReference type="EMBL" id="QOV89470.1"/>
    </source>
</evidence>